<proteinExistence type="predicted"/>
<feature type="compositionally biased region" description="Basic and acidic residues" evidence="1">
    <location>
        <begin position="428"/>
        <end position="438"/>
    </location>
</feature>
<reference evidence="2 3" key="1">
    <citation type="submission" date="2024-09" db="EMBL/GenBank/DDBJ databases">
        <title>Chromosome-scale assembly of Riccia fluitans.</title>
        <authorList>
            <person name="Paukszto L."/>
            <person name="Sawicki J."/>
            <person name="Karawczyk K."/>
            <person name="Piernik-Szablinska J."/>
            <person name="Szczecinska M."/>
            <person name="Mazdziarz M."/>
        </authorList>
    </citation>
    <scope>NUCLEOTIDE SEQUENCE [LARGE SCALE GENOMIC DNA]</scope>
    <source>
        <strain evidence="2">Rf_01</strain>
        <tissue evidence="2">Aerial parts of the thallus</tissue>
    </source>
</reference>
<organism evidence="2 3">
    <name type="scientific">Riccia fluitans</name>
    <dbReference type="NCBI Taxonomy" id="41844"/>
    <lineage>
        <taxon>Eukaryota</taxon>
        <taxon>Viridiplantae</taxon>
        <taxon>Streptophyta</taxon>
        <taxon>Embryophyta</taxon>
        <taxon>Marchantiophyta</taxon>
        <taxon>Marchantiopsida</taxon>
        <taxon>Marchantiidae</taxon>
        <taxon>Marchantiales</taxon>
        <taxon>Ricciaceae</taxon>
        <taxon>Riccia</taxon>
    </lineage>
</organism>
<evidence type="ECO:0000256" key="1">
    <source>
        <dbReference type="SAM" id="MobiDB-lite"/>
    </source>
</evidence>
<evidence type="ECO:0000313" key="3">
    <source>
        <dbReference type="Proteomes" id="UP001605036"/>
    </source>
</evidence>
<keyword evidence="3" id="KW-1185">Reference proteome</keyword>
<comment type="caution">
    <text evidence="2">The sequence shown here is derived from an EMBL/GenBank/DDBJ whole genome shotgun (WGS) entry which is preliminary data.</text>
</comment>
<feature type="compositionally biased region" description="Polar residues" evidence="1">
    <location>
        <begin position="64"/>
        <end position="77"/>
    </location>
</feature>
<feature type="compositionally biased region" description="Polar residues" evidence="1">
    <location>
        <begin position="279"/>
        <end position="296"/>
    </location>
</feature>
<feature type="compositionally biased region" description="Low complexity" evidence="1">
    <location>
        <begin position="19"/>
        <end position="30"/>
    </location>
</feature>
<evidence type="ECO:0000313" key="2">
    <source>
        <dbReference type="EMBL" id="KAL2642714.1"/>
    </source>
</evidence>
<dbReference type="AlphaFoldDB" id="A0ABD1Z5P8"/>
<feature type="region of interest" description="Disordered" evidence="1">
    <location>
        <begin position="273"/>
        <end position="302"/>
    </location>
</feature>
<gene>
    <name evidence="2" type="ORF">R1flu_010301</name>
</gene>
<feature type="compositionally biased region" description="Polar residues" evidence="1">
    <location>
        <begin position="100"/>
        <end position="110"/>
    </location>
</feature>
<feature type="compositionally biased region" description="Basic and acidic residues" evidence="1">
    <location>
        <begin position="111"/>
        <end position="131"/>
    </location>
</feature>
<feature type="region of interest" description="Disordered" evidence="1">
    <location>
        <begin position="402"/>
        <end position="460"/>
    </location>
</feature>
<feature type="compositionally biased region" description="Polar residues" evidence="1">
    <location>
        <begin position="1"/>
        <end position="11"/>
    </location>
</feature>
<dbReference type="EMBL" id="JBHFFA010000002">
    <property type="protein sequence ID" value="KAL2642714.1"/>
    <property type="molecule type" value="Genomic_DNA"/>
</dbReference>
<feature type="region of interest" description="Disordered" evidence="1">
    <location>
        <begin position="1"/>
        <end position="148"/>
    </location>
</feature>
<dbReference type="Proteomes" id="UP001605036">
    <property type="component" value="Unassembled WGS sequence"/>
</dbReference>
<protein>
    <submittedName>
        <fullName evidence="2">Uncharacterized protein</fullName>
    </submittedName>
</protein>
<feature type="region of interest" description="Disordered" evidence="1">
    <location>
        <begin position="574"/>
        <end position="600"/>
    </location>
</feature>
<feature type="region of interest" description="Disordered" evidence="1">
    <location>
        <begin position="472"/>
        <end position="497"/>
    </location>
</feature>
<name>A0ABD1Z5P8_9MARC</name>
<sequence length="600" mass="65088">MRQASTRSTSEADQEGGETVPMPTSVSPPSKVLPSATMCPLQNNSKGRIESNCPEEAHHKIQQEQENTSTAYDSNQPALPPASYCRSDLGSRGTRLKTFDSPQSRDVSNSPDKRNPSDAPSHKAEPSERDVGSSFTGGPPATSDPPVVDLTAGYSLTISPHSLAFGNQSSTNPAQTLDFVQKTEHTTGEIQISTLGLPSASDFMSLLLSLIPSHTANLSQERLLSALDAPFHYTRSSRIADCKTGEPDLQILSTPIINPRASNNTALILEAGRAKEASRTTAHSQNKLKNTDQSTRTSRRPLLDPQQGIWTIAIVPPRFPELSQAGHQSIVRENSLETEMLNRIGSPLQKTQIDKGETRPLSNLFVNSLPARTENTSTCSKGAEEEIAVPLTADQEIGRMATQSRSKQIYRPTPRVLRLAPPSCIPESSKESRQEPGKKRSRTTSNMQSGRSRWVDADDAEESIPLPGTLLVEEPFTGGFRPQSEEETTRPNTDTNQLPPALLTVLKQDPNDPTGSAFQEKSKKARMIKCLDNTPLQTGLCTTDLTSFPSGSSTPCPSQIPAKNAVTCFTPDDFIDDRPSIENPRSLSLEGEPPCPTPHT</sequence>
<accession>A0ABD1Z5P8</accession>